<evidence type="ECO:0000313" key="2">
    <source>
        <dbReference type="Proteomes" id="UP000199481"/>
    </source>
</evidence>
<evidence type="ECO:0000313" key="1">
    <source>
        <dbReference type="EMBL" id="SDQ05027.1"/>
    </source>
</evidence>
<name>A0A1H0XQ14_9LACT</name>
<gene>
    <name evidence="1" type="ORF">SAMN04487752_0382</name>
</gene>
<keyword evidence="2" id="KW-1185">Reference proteome</keyword>
<protein>
    <submittedName>
        <fullName evidence="1">Uncharacterized protein</fullName>
    </submittedName>
</protein>
<proteinExistence type="predicted"/>
<reference evidence="2" key="1">
    <citation type="submission" date="2016-10" db="EMBL/GenBank/DDBJ databases">
        <authorList>
            <person name="Varghese N."/>
            <person name="Submissions S."/>
        </authorList>
    </citation>
    <scope>NUCLEOTIDE SEQUENCE [LARGE SCALE GENOMIC DNA]</scope>
    <source>
        <strain evidence="2">MPL-11</strain>
    </source>
</reference>
<accession>A0A1H0XQ14</accession>
<dbReference type="Proteomes" id="UP000199481">
    <property type="component" value="Unassembled WGS sequence"/>
</dbReference>
<sequence length="31" mass="3523">MRIVKTYSITIKIGGVEVENRQSRAVIGKFE</sequence>
<organism evidence="1 2">
    <name type="scientific">Carnobacterium viridans</name>
    <dbReference type="NCBI Taxonomy" id="174587"/>
    <lineage>
        <taxon>Bacteria</taxon>
        <taxon>Bacillati</taxon>
        <taxon>Bacillota</taxon>
        <taxon>Bacilli</taxon>
        <taxon>Lactobacillales</taxon>
        <taxon>Carnobacteriaceae</taxon>
        <taxon>Carnobacterium</taxon>
    </lineage>
</organism>
<dbReference type="EMBL" id="FNJW01000008">
    <property type="protein sequence ID" value="SDQ05027.1"/>
    <property type="molecule type" value="Genomic_DNA"/>
</dbReference>
<dbReference type="AlphaFoldDB" id="A0A1H0XQ14"/>